<evidence type="ECO:0000313" key="8">
    <source>
        <dbReference type="WBParaSite" id="L893_g17474.t1"/>
    </source>
</evidence>
<feature type="transmembrane region" description="Helical" evidence="6">
    <location>
        <begin position="518"/>
        <end position="535"/>
    </location>
</feature>
<feature type="transmembrane region" description="Helical" evidence="6">
    <location>
        <begin position="458"/>
        <end position="481"/>
    </location>
</feature>
<protein>
    <submittedName>
        <fullName evidence="8">Sulfate_transp domain-containing protein</fullName>
    </submittedName>
</protein>
<evidence type="ECO:0000256" key="3">
    <source>
        <dbReference type="ARBA" id="ARBA00022692"/>
    </source>
</evidence>
<comment type="similarity">
    <text evidence="2">Belongs to the nucleobase:cation symporter-2 (NCS2) (TC 2.A.40) family.</text>
</comment>
<keyword evidence="3 6" id="KW-0812">Transmembrane</keyword>
<feature type="transmembrane region" description="Helical" evidence="6">
    <location>
        <begin position="276"/>
        <end position="293"/>
    </location>
</feature>
<comment type="subcellular location">
    <subcellularLocation>
        <location evidence="1">Membrane</location>
        <topology evidence="1">Multi-pass membrane protein</topology>
    </subcellularLocation>
</comment>
<name>A0A1I7YL57_9BILA</name>
<feature type="transmembrane region" description="Helical" evidence="6">
    <location>
        <begin position="247"/>
        <end position="269"/>
    </location>
</feature>
<feature type="transmembrane region" description="Helical" evidence="6">
    <location>
        <begin position="218"/>
        <end position="241"/>
    </location>
</feature>
<keyword evidence="7" id="KW-1185">Reference proteome</keyword>
<feature type="transmembrane region" description="Helical" evidence="6">
    <location>
        <begin position="318"/>
        <end position="340"/>
    </location>
</feature>
<dbReference type="Proteomes" id="UP000095287">
    <property type="component" value="Unplaced"/>
</dbReference>
<dbReference type="NCBIfam" id="NF037981">
    <property type="entry name" value="NCS2_1"/>
    <property type="match status" value="1"/>
</dbReference>
<evidence type="ECO:0000256" key="5">
    <source>
        <dbReference type="ARBA" id="ARBA00023136"/>
    </source>
</evidence>
<keyword evidence="5 6" id="KW-0472">Membrane</keyword>
<dbReference type="AlphaFoldDB" id="A0A1I7YL57"/>
<dbReference type="PANTHER" id="PTHR11119">
    <property type="entry name" value="XANTHINE-URACIL / VITAMIN C PERMEASE FAMILY MEMBER"/>
    <property type="match status" value="1"/>
</dbReference>
<feature type="transmembrane region" description="Helical" evidence="6">
    <location>
        <begin position="487"/>
        <end position="506"/>
    </location>
</feature>
<dbReference type="Pfam" id="PF00860">
    <property type="entry name" value="Xan_ur_permease"/>
    <property type="match status" value="1"/>
</dbReference>
<dbReference type="WBParaSite" id="L893_g17474.t1">
    <property type="protein sequence ID" value="L893_g17474.t1"/>
    <property type="gene ID" value="L893_g17474"/>
</dbReference>
<evidence type="ECO:0000256" key="2">
    <source>
        <dbReference type="ARBA" id="ARBA00008821"/>
    </source>
</evidence>
<proteinExistence type="inferred from homology"/>
<evidence type="ECO:0000256" key="4">
    <source>
        <dbReference type="ARBA" id="ARBA00022989"/>
    </source>
</evidence>
<dbReference type="GO" id="GO:0022857">
    <property type="term" value="F:transmembrane transporter activity"/>
    <property type="evidence" value="ECO:0007669"/>
    <property type="project" value="InterPro"/>
</dbReference>
<sequence length="639" mass="69222">MPYDAAVSPSLCTSVHTSPATVSQSRLGLSFCAVAPLSNRPNANQVLTVIAVNCGLARVISHAHLPPVMSSHSVDEDNNLKKSVVIPCPEEMEVTPFRRERRFYKANDVPTPLVSLLYGFQQVMVCVSALLVIPFVLSEDLCPGQDIHELRVRLISSTFVCSGISTIIQTCLGMRLALLQGAAFAYIPSVEVFMALPENRCNATINDFVPREEYEGRFAMIQGCLMLSALVPMFIGSTGIVGLITKFISPITVSPLMLLLVLSAVDLCVGKIEKHWVAVVQAATLFATILYLAEWKVPVPGFKNGRFRLFRTNVFGQYPYLIAILFSWGFCVVLTVANLVPEGSEARTDKNASMNVIRESPWFRVPYPGQFGAPRFHAGLFFAFIVSALTSVFESVGDYHAAARVSEERAPPSHAINRGILAEGAGSFLSGMIGPGVGMTTHTENIGVIGVTRVASRFTMVIAGFLLIFLGVFTKIGAVLSTIPDPLIGGVLASSMAMVGGVAIANVQAVDLRSSRNVAILGFAIMVGMIIPRYFTRHPIETGVETLDAVLKVLLTLPMFVGAFTACVLDNTVPGVTREQRGLKERGRIHDLGPDNYDVYAFPERLAALIDRIPYASRLPCVPKTKKAPTNKVQDSSQQ</sequence>
<feature type="transmembrane region" description="Helical" evidence="6">
    <location>
        <begin position="555"/>
        <end position="576"/>
    </location>
</feature>
<keyword evidence="4 6" id="KW-1133">Transmembrane helix</keyword>
<accession>A0A1I7YL57</accession>
<reference evidence="8" key="1">
    <citation type="submission" date="2016-11" db="UniProtKB">
        <authorList>
            <consortium name="WormBaseParasite"/>
        </authorList>
    </citation>
    <scope>IDENTIFICATION</scope>
</reference>
<evidence type="ECO:0000313" key="7">
    <source>
        <dbReference type="Proteomes" id="UP000095287"/>
    </source>
</evidence>
<evidence type="ECO:0000256" key="6">
    <source>
        <dbReference type="SAM" id="Phobius"/>
    </source>
</evidence>
<dbReference type="GO" id="GO:0016020">
    <property type="term" value="C:membrane"/>
    <property type="evidence" value="ECO:0007669"/>
    <property type="project" value="UniProtKB-SubCell"/>
</dbReference>
<evidence type="ECO:0000256" key="1">
    <source>
        <dbReference type="ARBA" id="ARBA00004141"/>
    </source>
</evidence>
<organism evidence="7 8">
    <name type="scientific">Steinernema glaseri</name>
    <dbReference type="NCBI Taxonomy" id="37863"/>
    <lineage>
        <taxon>Eukaryota</taxon>
        <taxon>Metazoa</taxon>
        <taxon>Ecdysozoa</taxon>
        <taxon>Nematoda</taxon>
        <taxon>Chromadorea</taxon>
        <taxon>Rhabditida</taxon>
        <taxon>Tylenchina</taxon>
        <taxon>Panagrolaimomorpha</taxon>
        <taxon>Strongyloidoidea</taxon>
        <taxon>Steinernematidae</taxon>
        <taxon>Steinernema</taxon>
    </lineage>
</organism>
<dbReference type="InterPro" id="IPR006043">
    <property type="entry name" value="NCS2"/>
</dbReference>